<dbReference type="InterPro" id="IPR027417">
    <property type="entry name" value="P-loop_NTPase"/>
</dbReference>
<gene>
    <name evidence="11" type="ORF">FGG08_001100</name>
</gene>
<keyword evidence="4" id="KW-0378">Hydrolase</keyword>
<keyword evidence="1" id="KW-0479">Metal-binding</keyword>
<evidence type="ECO:0000256" key="7">
    <source>
        <dbReference type="PROSITE-ProRule" id="PRU00175"/>
    </source>
</evidence>
<dbReference type="InterPro" id="IPR017907">
    <property type="entry name" value="Znf_RING_CS"/>
</dbReference>
<sequence>MSALEWYLIAIFHRTWLGIELTLTHKISDATINNSRSFGSLFKDNAQPNIGDLTLAQQGGLITVHGTLGNYLGLLDPRTSKAITNLAENYFVHVEAYCLQNPDPSKRQATISINLYGLSENIGEVGDILFNNGVFLQLPSKYDPKVEYRNPQSLEIPKGALGRFGNVDRRAKSQRIYDMKGDLTDFLATITKEMAFEDCPVSTRLKTPLLKHQKQGLSFMRAKESELCGPKDAIPDSTRTLLPGPIRHVRPGCLNVLIYHGSRGKIDLDKIGMSDVVLTTYSTVVSEWTKQESLLHQKQWFRIILDEAHFLRERSTRRFRAICALKGERRWALTGTPVQNRIDDLSGLLIFLKISPFHNHAEFRDQISKPLQMGSLDGLYRLRSLLSSIALRRTREIIELPPRHEVIEELELSVKERHIYEVFRDESRALIDTMLGTEDYTSRFSMIQSILRQRQVCNHGTELLPAKVRARLDRRCRVQLLEGNSMPEQGFPIFCEGCDNEIDVTESNQGTFVSCFHVVCPRCLNSTDPDATNACPLCGVNDTEIQGGKRKVNSISEWLNQLDYSGPSTKVMALIENIRSSQEPGSSEPVKSIVFSSWSRMLLLVEKAFKDCNIPCTRFDGTLSLEARKKVLDDFQTKSGTTILLITLGSGSVGTDSLNLTAASHVHLLDIQWNPQAERQALDRVHRLGQRNPVKTVRYIVKDSIDGAILDLQRKKLNMAELSLSSVEARGTNQTKKRLMVSYLSGLQSRFSNIADEFAGSPCGV</sequence>
<dbReference type="Proteomes" id="UP000698800">
    <property type="component" value="Unassembled WGS sequence"/>
</dbReference>
<dbReference type="PROSITE" id="PS51192">
    <property type="entry name" value="HELICASE_ATP_BIND_1"/>
    <property type="match status" value="1"/>
</dbReference>
<dbReference type="InterPro" id="IPR000330">
    <property type="entry name" value="SNF2_N"/>
</dbReference>
<feature type="domain" description="RING-type" evidence="8">
    <location>
        <begin position="495"/>
        <end position="538"/>
    </location>
</feature>
<name>A0A9P8IH98_9PEZI</name>
<dbReference type="GO" id="GO:0005524">
    <property type="term" value="F:ATP binding"/>
    <property type="evidence" value="ECO:0007669"/>
    <property type="project" value="UniProtKB-KW"/>
</dbReference>
<dbReference type="CDD" id="cd18008">
    <property type="entry name" value="DEXDc_SHPRH-like"/>
    <property type="match status" value="1"/>
</dbReference>
<evidence type="ECO:0000256" key="2">
    <source>
        <dbReference type="ARBA" id="ARBA00022741"/>
    </source>
</evidence>
<dbReference type="PROSITE" id="PS50089">
    <property type="entry name" value="ZF_RING_2"/>
    <property type="match status" value="1"/>
</dbReference>
<dbReference type="PROSITE" id="PS51194">
    <property type="entry name" value="HELICASE_CTER"/>
    <property type="match status" value="1"/>
</dbReference>
<protein>
    <submittedName>
        <fullName evidence="11">Uncharacterized protein</fullName>
    </submittedName>
</protein>
<dbReference type="GO" id="GO:0016787">
    <property type="term" value="F:hydrolase activity"/>
    <property type="evidence" value="ECO:0007669"/>
    <property type="project" value="UniProtKB-KW"/>
</dbReference>
<feature type="domain" description="Helicase ATP-binding" evidence="9">
    <location>
        <begin position="254"/>
        <end position="355"/>
    </location>
</feature>
<keyword evidence="2" id="KW-0547">Nucleotide-binding</keyword>
<dbReference type="GO" id="GO:0008270">
    <property type="term" value="F:zinc ion binding"/>
    <property type="evidence" value="ECO:0007669"/>
    <property type="project" value="UniProtKB-KW"/>
</dbReference>
<dbReference type="SMART" id="SM00490">
    <property type="entry name" value="HELICc"/>
    <property type="match status" value="1"/>
</dbReference>
<feature type="domain" description="Helicase C-terminal" evidence="10">
    <location>
        <begin position="570"/>
        <end position="740"/>
    </location>
</feature>
<dbReference type="InterPro" id="IPR001650">
    <property type="entry name" value="Helicase_C-like"/>
</dbReference>
<proteinExistence type="predicted"/>
<dbReference type="Pfam" id="PF00271">
    <property type="entry name" value="Helicase_C"/>
    <property type="match status" value="1"/>
</dbReference>
<evidence type="ECO:0000313" key="12">
    <source>
        <dbReference type="Proteomes" id="UP000698800"/>
    </source>
</evidence>
<keyword evidence="5" id="KW-0862">Zinc</keyword>
<dbReference type="InterPro" id="IPR050628">
    <property type="entry name" value="SNF2_RAD54_helicase_TF"/>
</dbReference>
<evidence type="ECO:0000256" key="1">
    <source>
        <dbReference type="ARBA" id="ARBA00022723"/>
    </source>
</evidence>
<evidence type="ECO:0000259" key="9">
    <source>
        <dbReference type="PROSITE" id="PS51192"/>
    </source>
</evidence>
<evidence type="ECO:0000313" key="11">
    <source>
        <dbReference type="EMBL" id="KAH0544733.1"/>
    </source>
</evidence>
<dbReference type="Gene3D" id="3.40.50.10810">
    <property type="entry name" value="Tandem AAA-ATPase domain"/>
    <property type="match status" value="1"/>
</dbReference>
<keyword evidence="6" id="KW-0067">ATP-binding</keyword>
<evidence type="ECO:0000256" key="6">
    <source>
        <dbReference type="ARBA" id="ARBA00022840"/>
    </source>
</evidence>
<dbReference type="GO" id="GO:0005634">
    <property type="term" value="C:nucleus"/>
    <property type="evidence" value="ECO:0007669"/>
    <property type="project" value="TreeGrafter"/>
</dbReference>
<dbReference type="GO" id="GO:0006281">
    <property type="term" value="P:DNA repair"/>
    <property type="evidence" value="ECO:0007669"/>
    <property type="project" value="TreeGrafter"/>
</dbReference>
<dbReference type="InterPro" id="IPR014001">
    <property type="entry name" value="Helicase_ATP-bd"/>
</dbReference>
<dbReference type="CDD" id="cd18793">
    <property type="entry name" value="SF2_C_SNF"/>
    <property type="match status" value="1"/>
</dbReference>
<evidence type="ECO:0000256" key="5">
    <source>
        <dbReference type="ARBA" id="ARBA00022833"/>
    </source>
</evidence>
<keyword evidence="3 7" id="KW-0863">Zinc-finger</keyword>
<dbReference type="InterPro" id="IPR038718">
    <property type="entry name" value="SNF2-like_sf"/>
</dbReference>
<dbReference type="EMBL" id="JAGHQL010000014">
    <property type="protein sequence ID" value="KAH0544733.1"/>
    <property type="molecule type" value="Genomic_DNA"/>
</dbReference>
<accession>A0A9P8IH98</accession>
<dbReference type="Gene3D" id="3.40.50.300">
    <property type="entry name" value="P-loop containing nucleotide triphosphate hydrolases"/>
    <property type="match status" value="1"/>
</dbReference>
<evidence type="ECO:0000259" key="8">
    <source>
        <dbReference type="PROSITE" id="PS50089"/>
    </source>
</evidence>
<dbReference type="PANTHER" id="PTHR45626:SF52">
    <property type="entry name" value="SINGLE-STRANDED DNA-DEPENDENT ATPASE (EUROFUNG)"/>
    <property type="match status" value="1"/>
</dbReference>
<dbReference type="Pfam" id="PF00176">
    <property type="entry name" value="SNF2-rel_dom"/>
    <property type="match status" value="1"/>
</dbReference>
<keyword evidence="12" id="KW-1185">Reference proteome</keyword>
<dbReference type="InterPro" id="IPR049730">
    <property type="entry name" value="SNF2/RAD54-like_C"/>
</dbReference>
<dbReference type="OrthoDB" id="448448at2759"/>
<dbReference type="PROSITE" id="PS00518">
    <property type="entry name" value="ZF_RING_1"/>
    <property type="match status" value="1"/>
</dbReference>
<dbReference type="AlphaFoldDB" id="A0A9P8IH98"/>
<evidence type="ECO:0000256" key="4">
    <source>
        <dbReference type="ARBA" id="ARBA00022801"/>
    </source>
</evidence>
<dbReference type="PANTHER" id="PTHR45626">
    <property type="entry name" value="TRANSCRIPTION TERMINATION FACTOR 2-RELATED"/>
    <property type="match status" value="1"/>
</dbReference>
<comment type="caution">
    <text evidence="11">The sequence shown here is derived from an EMBL/GenBank/DDBJ whole genome shotgun (WGS) entry which is preliminary data.</text>
</comment>
<dbReference type="SUPFAM" id="SSF52540">
    <property type="entry name" value="P-loop containing nucleoside triphosphate hydrolases"/>
    <property type="match status" value="1"/>
</dbReference>
<dbReference type="InterPro" id="IPR001841">
    <property type="entry name" value="Znf_RING"/>
</dbReference>
<organism evidence="11 12">
    <name type="scientific">Glutinoglossum americanum</name>
    <dbReference type="NCBI Taxonomy" id="1670608"/>
    <lineage>
        <taxon>Eukaryota</taxon>
        <taxon>Fungi</taxon>
        <taxon>Dikarya</taxon>
        <taxon>Ascomycota</taxon>
        <taxon>Pezizomycotina</taxon>
        <taxon>Geoglossomycetes</taxon>
        <taxon>Geoglossales</taxon>
        <taxon>Geoglossaceae</taxon>
        <taxon>Glutinoglossum</taxon>
    </lineage>
</organism>
<dbReference type="GO" id="GO:0008094">
    <property type="term" value="F:ATP-dependent activity, acting on DNA"/>
    <property type="evidence" value="ECO:0007669"/>
    <property type="project" value="TreeGrafter"/>
</dbReference>
<evidence type="ECO:0000259" key="10">
    <source>
        <dbReference type="PROSITE" id="PS51194"/>
    </source>
</evidence>
<reference evidence="11" key="1">
    <citation type="submission" date="2021-03" db="EMBL/GenBank/DDBJ databases">
        <title>Comparative genomics and phylogenomic investigation of the class Geoglossomycetes provide insights into ecological specialization and systematics.</title>
        <authorList>
            <person name="Melie T."/>
            <person name="Pirro S."/>
            <person name="Miller A.N."/>
            <person name="Quandt A."/>
        </authorList>
    </citation>
    <scope>NUCLEOTIDE SEQUENCE</scope>
    <source>
        <strain evidence="11">GBOQ0MN5Z8</strain>
    </source>
</reference>
<evidence type="ECO:0000256" key="3">
    <source>
        <dbReference type="ARBA" id="ARBA00022771"/>
    </source>
</evidence>